<sequence>MAFVGHAEDSWTFHGGATALDGDSGWSVRYEIEVGPDWVTRSADVAIVDASGRRQVRLDHDGAGHWRVDGEQRPELDGCLDVDLETSALTNAFPVLRGSPGDGARFAAPAAYVRATGTVTRLEQTYEAHPRTTDDARQFDYAAPEFAFTARIAYDPSGLVLDYPGIARRLR</sequence>
<proteinExistence type="predicted"/>
<comment type="caution">
    <text evidence="1">The sequence shown here is derived from an EMBL/GenBank/DDBJ whole genome shotgun (WGS) entry which is preliminary data.</text>
</comment>
<dbReference type="EMBL" id="PVTI01000023">
    <property type="protein sequence ID" value="PRY54869.1"/>
    <property type="molecule type" value="Genomic_DNA"/>
</dbReference>
<evidence type="ECO:0000313" key="1">
    <source>
        <dbReference type="EMBL" id="PRY54869.1"/>
    </source>
</evidence>
<evidence type="ECO:0000313" key="2">
    <source>
        <dbReference type="Proteomes" id="UP000237822"/>
    </source>
</evidence>
<reference evidence="1 2" key="1">
    <citation type="submission" date="2018-03" db="EMBL/GenBank/DDBJ databases">
        <title>Genomic Encyclopedia of Archaeal and Bacterial Type Strains, Phase II (KMG-II): from individual species to whole genera.</title>
        <authorList>
            <person name="Goeker M."/>
        </authorList>
    </citation>
    <scope>NUCLEOTIDE SEQUENCE [LARGE SCALE GENOMIC DNA]</scope>
    <source>
        <strain evidence="1 2">ATCC BAA-1496</strain>
    </source>
</reference>
<keyword evidence="2" id="KW-1185">Reference proteome</keyword>
<dbReference type="AlphaFoldDB" id="A0A2T0UAD2"/>
<dbReference type="InterPro" id="IPR009467">
    <property type="entry name" value="Glycolipid-bd_prot_put"/>
</dbReference>
<gene>
    <name evidence="1" type="ORF">BCF74_12343</name>
</gene>
<name>A0A2T0UAD2_9MICO</name>
<accession>A0A2T0UAD2</accession>
<evidence type="ECO:0008006" key="3">
    <source>
        <dbReference type="Google" id="ProtNLM"/>
    </source>
</evidence>
<dbReference type="Pfam" id="PF06475">
    <property type="entry name" value="Glycolipid_bind"/>
    <property type="match status" value="1"/>
</dbReference>
<organism evidence="1 2">
    <name type="scientific">Knoellia remsis</name>
    <dbReference type="NCBI Taxonomy" id="407159"/>
    <lineage>
        <taxon>Bacteria</taxon>
        <taxon>Bacillati</taxon>
        <taxon>Actinomycetota</taxon>
        <taxon>Actinomycetes</taxon>
        <taxon>Micrococcales</taxon>
        <taxon>Intrasporangiaceae</taxon>
        <taxon>Knoellia</taxon>
    </lineage>
</organism>
<dbReference type="RefSeq" id="WP_218279271.1">
    <property type="nucleotide sequence ID" value="NZ_PVTI01000023.1"/>
</dbReference>
<dbReference type="SUPFAM" id="SSF159275">
    <property type="entry name" value="PA1994-like"/>
    <property type="match status" value="1"/>
</dbReference>
<protein>
    <recommendedName>
        <fullName evidence="3">Glycolipid-binding protein</fullName>
    </recommendedName>
</protein>
<dbReference type="Proteomes" id="UP000237822">
    <property type="component" value="Unassembled WGS sequence"/>
</dbReference>